<feature type="compositionally biased region" description="Low complexity" evidence="1">
    <location>
        <begin position="502"/>
        <end position="516"/>
    </location>
</feature>
<feature type="compositionally biased region" description="Basic and acidic residues" evidence="1">
    <location>
        <begin position="534"/>
        <end position="551"/>
    </location>
</feature>
<feature type="domain" description="BOD1/SHG1" evidence="2">
    <location>
        <begin position="21"/>
        <end position="116"/>
    </location>
</feature>
<protein>
    <recommendedName>
        <fullName evidence="2">BOD1/SHG1 domain-containing protein</fullName>
    </recommendedName>
</protein>
<evidence type="ECO:0000313" key="3">
    <source>
        <dbReference type="EMBL" id="CAD7637322.1"/>
    </source>
</evidence>
<feature type="compositionally biased region" description="Basic residues" evidence="1">
    <location>
        <begin position="552"/>
        <end position="562"/>
    </location>
</feature>
<feature type="region of interest" description="Disordered" evidence="1">
    <location>
        <begin position="474"/>
        <end position="581"/>
    </location>
</feature>
<dbReference type="Pfam" id="PF05205">
    <property type="entry name" value="COMPASS-Shg1"/>
    <property type="match status" value="1"/>
</dbReference>
<feature type="compositionally biased region" description="Basic and acidic residues" evidence="1">
    <location>
        <begin position="239"/>
        <end position="259"/>
    </location>
</feature>
<feature type="compositionally biased region" description="Polar residues" evidence="1">
    <location>
        <begin position="307"/>
        <end position="321"/>
    </location>
</feature>
<feature type="region of interest" description="Disordered" evidence="1">
    <location>
        <begin position="134"/>
        <end position="259"/>
    </location>
</feature>
<dbReference type="EMBL" id="CAJPVJ010000075">
    <property type="protein sequence ID" value="CAG2160260.1"/>
    <property type="molecule type" value="Genomic_DNA"/>
</dbReference>
<gene>
    <name evidence="3" type="ORF">ONB1V03_LOCUS747</name>
</gene>
<dbReference type="GO" id="GO:0031297">
    <property type="term" value="P:replication fork processing"/>
    <property type="evidence" value="ECO:0007669"/>
    <property type="project" value="TreeGrafter"/>
</dbReference>
<feature type="compositionally biased region" description="Acidic residues" evidence="1">
    <location>
        <begin position="322"/>
        <end position="334"/>
    </location>
</feature>
<reference evidence="3" key="1">
    <citation type="submission" date="2020-11" db="EMBL/GenBank/DDBJ databases">
        <authorList>
            <person name="Tran Van P."/>
        </authorList>
    </citation>
    <scope>NUCLEOTIDE SEQUENCE</scope>
</reference>
<feature type="compositionally biased region" description="Basic and acidic residues" evidence="1">
    <location>
        <begin position="155"/>
        <end position="178"/>
    </location>
</feature>
<dbReference type="PANTHER" id="PTHR31532:SF10">
    <property type="entry name" value="BIORIENTATION OF CHROMOSOMES IN CELL DIVISION PROTEIN 1-LIKE 1"/>
    <property type="match status" value="1"/>
</dbReference>
<feature type="compositionally biased region" description="Basic and acidic residues" evidence="1">
    <location>
        <begin position="297"/>
        <end position="306"/>
    </location>
</feature>
<accession>A0A7R9L9C7</accession>
<feature type="compositionally biased region" description="Polar residues" evidence="1">
    <location>
        <begin position="179"/>
        <end position="198"/>
    </location>
</feature>
<evidence type="ECO:0000256" key="1">
    <source>
        <dbReference type="SAM" id="MobiDB-lite"/>
    </source>
</evidence>
<feature type="compositionally biased region" description="Polar residues" evidence="1">
    <location>
        <begin position="283"/>
        <end position="296"/>
    </location>
</feature>
<dbReference type="AlphaFoldDB" id="A0A7R9L9C7"/>
<name>A0A7R9L9C7_9ACAR</name>
<keyword evidence="4" id="KW-1185">Reference proteome</keyword>
<feature type="region of interest" description="Disordered" evidence="1">
    <location>
        <begin position="277"/>
        <end position="344"/>
    </location>
</feature>
<dbReference type="PANTHER" id="PTHR31532">
    <property type="entry name" value="BIORIENTATION OF CHROMOSOMES IN CELL DIVISION 1 FAMILY MEMBER"/>
    <property type="match status" value="1"/>
</dbReference>
<organism evidence="3">
    <name type="scientific">Oppiella nova</name>
    <dbReference type="NCBI Taxonomy" id="334625"/>
    <lineage>
        <taxon>Eukaryota</taxon>
        <taxon>Metazoa</taxon>
        <taxon>Ecdysozoa</taxon>
        <taxon>Arthropoda</taxon>
        <taxon>Chelicerata</taxon>
        <taxon>Arachnida</taxon>
        <taxon>Acari</taxon>
        <taxon>Acariformes</taxon>
        <taxon>Sarcoptiformes</taxon>
        <taxon>Oribatida</taxon>
        <taxon>Brachypylina</taxon>
        <taxon>Oppioidea</taxon>
        <taxon>Oppiidae</taxon>
        <taxon>Oppiella</taxon>
    </lineage>
</organism>
<dbReference type="GO" id="GO:0048188">
    <property type="term" value="C:Set1C/COMPASS complex"/>
    <property type="evidence" value="ECO:0007669"/>
    <property type="project" value="TreeGrafter"/>
</dbReference>
<evidence type="ECO:0000313" key="4">
    <source>
        <dbReference type="Proteomes" id="UP000728032"/>
    </source>
</evidence>
<feature type="compositionally biased region" description="Polar residues" evidence="1">
    <location>
        <begin position="517"/>
        <end position="526"/>
    </location>
</feature>
<evidence type="ECO:0000259" key="2">
    <source>
        <dbReference type="Pfam" id="PF05205"/>
    </source>
</evidence>
<dbReference type="EMBL" id="OC914900">
    <property type="protein sequence ID" value="CAD7637322.1"/>
    <property type="molecule type" value="Genomic_DNA"/>
</dbReference>
<dbReference type="InterPro" id="IPR055264">
    <property type="entry name" value="BOD1/SHG1_dom"/>
</dbReference>
<feature type="compositionally biased region" description="Low complexity" evidence="1">
    <location>
        <begin position="142"/>
        <end position="154"/>
    </location>
</feature>
<proteinExistence type="predicted"/>
<dbReference type="OrthoDB" id="7605699at2759"/>
<sequence length="581" mass="66312">MSQSSHSSQSSSSDSQLIKAIVESLKSRGIFDEFRRECLSDADTKPSFPNLLQRVEGYVSKFLSQQKWSENINKNQLRERLRKQINESLMLKYGIEHLVEQVVTFKINSLFWPQIEDVVKQFLGIQEMPTTAVAAPNPAMQSTKSVSKSSSRSSLKSEENIELKVKIKDEPMDLKMSDDSSQPMDIETDSNSSVGKTEQMTKLENESNSDNGYVDWPTPPKPEMLTPERPPIDSIDSTKSSDHSKGIHKSEDNVFHEGIKENETFLVTNIKSEVTFADKSESISETNAVNMSAKDSLQSEKDKPTEESNLSDVSSVHTSDLSDFDDEISLDDSNDESKDNKKNKISLKVVKKITEVLSNEQISDRNICPKPSQQTLSDEQNIETNVKCESKRIRKINPKYSSEEFSSIFTEKDRLIAGTSREEWDESNENRILKTETEITQRMSSRRRRQYSESDGKELEIIFKGFYREFFVNSESDGKESNDMSLRSSKIVKRQEDLPLDSRSSSRGSIESCLSETTQDSTQSQNRPKRKLSKDRNECQSKRYEASDLYKPRRFVSSRRRGQTTPDSQANEDFIIHDLSK</sequence>
<dbReference type="Proteomes" id="UP000728032">
    <property type="component" value="Unassembled WGS sequence"/>
</dbReference>